<evidence type="ECO:0000256" key="5">
    <source>
        <dbReference type="ARBA" id="ARBA00024934"/>
    </source>
</evidence>
<dbReference type="OrthoDB" id="9792068at2"/>
<dbReference type="STRING" id="1121316.SAMN02745207_02734"/>
<dbReference type="InterPro" id="IPR006300">
    <property type="entry name" value="FlgB"/>
</dbReference>
<dbReference type="Proteomes" id="UP000184447">
    <property type="component" value="Unassembled WGS sequence"/>
</dbReference>
<accession>A0A1M5W8L0</accession>
<evidence type="ECO:0000256" key="3">
    <source>
        <dbReference type="ARBA" id="ARBA00014376"/>
    </source>
</evidence>
<dbReference type="NCBIfam" id="TIGR01396">
    <property type="entry name" value="FlgB"/>
    <property type="match status" value="1"/>
</dbReference>
<evidence type="ECO:0000313" key="9">
    <source>
        <dbReference type="Proteomes" id="UP000184447"/>
    </source>
</evidence>
<comment type="subunit">
    <text evidence="6">The basal body constitutes a major portion of the flagellar organelle and consists of a number of rings mounted on a central rod.</text>
</comment>
<dbReference type="GO" id="GO:0030694">
    <property type="term" value="C:bacterial-type flagellum basal body, rod"/>
    <property type="evidence" value="ECO:0007669"/>
    <property type="project" value="InterPro"/>
</dbReference>
<evidence type="ECO:0000259" key="7">
    <source>
        <dbReference type="Pfam" id="PF00460"/>
    </source>
</evidence>
<keyword evidence="9" id="KW-1185">Reference proteome</keyword>
<gene>
    <name evidence="8" type="ORF">SAMN02745207_02734</name>
</gene>
<dbReference type="GO" id="GO:0071978">
    <property type="term" value="P:bacterial-type flagellum-dependent swarming motility"/>
    <property type="evidence" value="ECO:0007669"/>
    <property type="project" value="TreeGrafter"/>
</dbReference>
<keyword evidence="8" id="KW-0969">Cilium</keyword>
<dbReference type="Pfam" id="PF00460">
    <property type="entry name" value="Flg_bb_rod"/>
    <property type="match status" value="1"/>
</dbReference>
<comment type="function">
    <text evidence="5 6">Structural component of flagellum, the bacterial motility apparatus. Part of the rod structure of flagellar basal body.</text>
</comment>
<name>A0A1M5W8L0_9CLOT</name>
<dbReference type="AlphaFoldDB" id="A0A1M5W8L0"/>
<keyword evidence="4 6" id="KW-0975">Bacterial flagellum</keyword>
<organism evidence="8 9">
    <name type="scientific">Clostridium grantii DSM 8605</name>
    <dbReference type="NCBI Taxonomy" id="1121316"/>
    <lineage>
        <taxon>Bacteria</taxon>
        <taxon>Bacillati</taxon>
        <taxon>Bacillota</taxon>
        <taxon>Clostridia</taxon>
        <taxon>Eubacteriales</taxon>
        <taxon>Clostridiaceae</taxon>
        <taxon>Clostridium</taxon>
    </lineage>
</organism>
<keyword evidence="8" id="KW-0966">Cell projection</keyword>
<feature type="domain" description="Flagellar basal body rod protein N-terminal" evidence="7">
    <location>
        <begin position="15"/>
        <end position="40"/>
    </location>
</feature>
<keyword evidence="8" id="KW-0282">Flagellum</keyword>
<dbReference type="InterPro" id="IPR019776">
    <property type="entry name" value="Flagellar_basal_body_rod_CS"/>
</dbReference>
<evidence type="ECO:0000313" key="8">
    <source>
        <dbReference type="EMBL" id="SHH83524.1"/>
    </source>
</evidence>
<reference evidence="8 9" key="1">
    <citation type="submission" date="2016-11" db="EMBL/GenBank/DDBJ databases">
        <authorList>
            <person name="Jaros S."/>
            <person name="Januszkiewicz K."/>
            <person name="Wedrychowicz H."/>
        </authorList>
    </citation>
    <scope>NUCLEOTIDE SEQUENCE [LARGE SCALE GENOMIC DNA]</scope>
    <source>
        <strain evidence="8 9">DSM 8605</strain>
    </source>
</reference>
<proteinExistence type="inferred from homology"/>
<protein>
    <recommendedName>
        <fullName evidence="3 6">Flagellar basal body rod protein FlgB</fullName>
    </recommendedName>
</protein>
<dbReference type="RefSeq" id="WP_073338980.1">
    <property type="nucleotide sequence ID" value="NZ_FQXM01000015.1"/>
</dbReference>
<evidence type="ECO:0000256" key="1">
    <source>
        <dbReference type="ARBA" id="ARBA00004117"/>
    </source>
</evidence>
<comment type="similarity">
    <text evidence="2 6">Belongs to the flagella basal body rod proteins family.</text>
</comment>
<evidence type="ECO:0000256" key="2">
    <source>
        <dbReference type="ARBA" id="ARBA00009677"/>
    </source>
</evidence>
<dbReference type="PIRSF" id="PIRSF002889">
    <property type="entry name" value="Rod_FlgB"/>
    <property type="match status" value="1"/>
</dbReference>
<comment type="subcellular location">
    <subcellularLocation>
        <location evidence="1 6">Bacterial flagellum basal body</location>
    </subcellularLocation>
</comment>
<sequence>MNNITDNNTYNLIKSALGATNVRQSVISNNISNVNTSNFKASKVEFEDTLKNVLDQNSISMRYTNEKHMGMALNDIQPEIIKDDTTEIKLNGNNVDMEKEMVDMAANQILYNSLVQQANKKLSNLSYVISGGR</sequence>
<dbReference type="InterPro" id="IPR001444">
    <property type="entry name" value="Flag_bb_rod_N"/>
</dbReference>
<dbReference type="EMBL" id="FQXM01000015">
    <property type="protein sequence ID" value="SHH83524.1"/>
    <property type="molecule type" value="Genomic_DNA"/>
</dbReference>
<dbReference type="PROSITE" id="PS00588">
    <property type="entry name" value="FLAGELLA_BB_ROD"/>
    <property type="match status" value="1"/>
</dbReference>
<dbReference type="PANTHER" id="PTHR30435">
    <property type="entry name" value="FLAGELLAR PROTEIN"/>
    <property type="match status" value="1"/>
</dbReference>
<dbReference type="PANTHER" id="PTHR30435:SF12">
    <property type="entry name" value="FLAGELLAR BASAL BODY ROD PROTEIN FLGB"/>
    <property type="match status" value="1"/>
</dbReference>
<evidence type="ECO:0000256" key="6">
    <source>
        <dbReference type="PIRNR" id="PIRNR002889"/>
    </source>
</evidence>
<evidence type="ECO:0000256" key="4">
    <source>
        <dbReference type="ARBA" id="ARBA00023143"/>
    </source>
</evidence>